<evidence type="ECO:0000313" key="2">
    <source>
        <dbReference type="Proteomes" id="UP001597097"/>
    </source>
</evidence>
<protein>
    <recommendedName>
        <fullName evidence="3">OmpR/PhoB-type domain-containing protein</fullName>
    </recommendedName>
</protein>
<feature type="non-terminal residue" evidence="1">
    <location>
        <position position="62"/>
    </location>
</feature>
<evidence type="ECO:0008006" key="3">
    <source>
        <dbReference type="Google" id="ProtNLM"/>
    </source>
</evidence>
<proteinExistence type="predicted"/>
<dbReference type="Proteomes" id="UP001597097">
    <property type="component" value="Unassembled WGS sequence"/>
</dbReference>
<dbReference type="EMBL" id="JBHUCM010000014">
    <property type="protein sequence ID" value="MFD1538685.1"/>
    <property type="molecule type" value="Genomic_DNA"/>
</dbReference>
<accession>A0ABW4G7G3</accession>
<reference evidence="2" key="1">
    <citation type="journal article" date="2019" name="Int. J. Syst. Evol. Microbiol.">
        <title>The Global Catalogue of Microorganisms (GCM) 10K type strain sequencing project: providing services to taxonomists for standard genome sequencing and annotation.</title>
        <authorList>
            <consortium name="The Broad Institute Genomics Platform"/>
            <consortium name="The Broad Institute Genome Sequencing Center for Infectious Disease"/>
            <person name="Wu L."/>
            <person name="Ma J."/>
        </authorList>
    </citation>
    <scope>NUCLEOTIDE SEQUENCE [LARGE SCALE GENOMIC DNA]</scope>
    <source>
        <strain evidence="2">CGMCC 1.15399</strain>
    </source>
</reference>
<dbReference type="InterPro" id="IPR036388">
    <property type="entry name" value="WH-like_DNA-bd_sf"/>
</dbReference>
<comment type="caution">
    <text evidence="1">The sequence shown here is derived from an EMBL/GenBank/DDBJ whole genome shotgun (WGS) entry which is preliminary data.</text>
</comment>
<keyword evidence="2" id="KW-1185">Reference proteome</keyword>
<sequence length="62" mass="6227">MDEAARLRIDLLGGFAVSRGGEALSVPGARLRCLAARLALAGGRTVGAGVLVEAIWGAEPPA</sequence>
<gene>
    <name evidence="1" type="ORF">ACFSJ0_16640</name>
</gene>
<dbReference type="Gene3D" id="1.10.10.10">
    <property type="entry name" value="Winged helix-like DNA-binding domain superfamily/Winged helix DNA-binding domain"/>
    <property type="match status" value="1"/>
</dbReference>
<evidence type="ECO:0000313" key="1">
    <source>
        <dbReference type="EMBL" id="MFD1538685.1"/>
    </source>
</evidence>
<name>A0ABW4G7G3_9ACTN</name>
<organism evidence="1 2">
    <name type="scientific">Nonomuraea guangzhouensis</name>
    <dbReference type="NCBI Taxonomy" id="1291555"/>
    <lineage>
        <taxon>Bacteria</taxon>
        <taxon>Bacillati</taxon>
        <taxon>Actinomycetota</taxon>
        <taxon>Actinomycetes</taxon>
        <taxon>Streptosporangiales</taxon>
        <taxon>Streptosporangiaceae</taxon>
        <taxon>Nonomuraea</taxon>
    </lineage>
</organism>